<dbReference type="PANTHER" id="PTHR45985:SF8">
    <property type="entry name" value="CHITIN DEACETYLASE-LIKE 9, ISOFORM A"/>
    <property type="match status" value="1"/>
</dbReference>
<dbReference type="SUPFAM" id="SSF88713">
    <property type="entry name" value="Glycoside hydrolase/deacetylase"/>
    <property type="match status" value="1"/>
</dbReference>
<accession>A0ABM1BWN1</accession>
<dbReference type="Pfam" id="PF01522">
    <property type="entry name" value="Polysacc_deac_1"/>
    <property type="match status" value="1"/>
</dbReference>
<feature type="domain" description="NodB homology" evidence="2">
    <location>
        <begin position="50"/>
        <end position="164"/>
    </location>
</feature>
<gene>
    <name evidence="4" type="primary">LOC106473957</name>
</gene>
<feature type="chain" id="PRO_5046688106" evidence="1">
    <location>
        <begin position="17"/>
        <end position="395"/>
    </location>
</feature>
<reference evidence="4" key="1">
    <citation type="submission" date="2025-08" db="UniProtKB">
        <authorList>
            <consortium name="RefSeq"/>
        </authorList>
    </citation>
    <scope>IDENTIFICATION</scope>
    <source>
        <tissue evidence="4">Muscle</tissue>
    </source>
</reference>
<proteinExistence type="predicted"/>
<evidence type="ECO:0000256" key="1">
    <source>
        <dbReference type="SAM" id="SignalP"/>
    </source>
</evidence>
<evidence type="ECO:0000259" key="2">
    <source>
        <dbReference type="Pfam" id="PF01522"/>
    </source>
</evidence>
<dbReference type="InterPro" id="IPR011330">
    <property type="entry name" value="Glyco_hydro/deAcase_b/a-brl"/>
</dbReference>
<sequence>MLVTILLSVLLAAASGEEKCEQGSNCKIPDCRCASNNLDYHKISTKDIPQFILLTFDDALNILNNVTYHDIFLSGKKNKKNGCPIAGTFFVTHEYNDYTLVHEYWRQGNEIASHSISHRPYHDYWKNADEERLKDEMVDMRFMLAKYALIEENQITGTRAPFLQTSGDNFFSTLSTNKFKWDSSMPTRTHSGDENVQKMYPYTLDYGYKQDCVIPPCPKEQYKGFWVVPMVMQYVSMELEDGSIIEVPCSMLDACSPQPETKEDTVTFLKKNFNYHYNSNRAPFPIFLHETWLKDENRKQGYLEFVDWALTKNDVFIVTISEMLDYFKDPKPLSSYSQKKCVKTPPSSKCTSKSFCQYKKEDTPFEGPRIMSTCTPCPEVYPWLKNPNGERSTFK</sequence>
<organism evidence="3 4">
    <name type="scientific">Limulus polyphemus</name>
    <name type="common">Atlantic horseshoe crab</name>
    <dbReference type="NCBI Taxonomy" id="6850"/>
    <lineage>
        <taxon>Eukaryota</taxon>
        <taxon>Metazoa</taxon>
        <taxon>Ecdysozoa</taxon>
        <taxon>Arthropoda</taxon>
        <taxon>Chelicerata</taxon>
        <taxon>Merostomata</taxon>
        <taxon>Xiphosura</taxon>
        <taxon>Limulidae</taxon>
        <taxon>Limulus</taxon>
    </lineage>
</organism>
<dbReference type="GeneID" id="106473957"/>
<name>A0ABM1BWN1_LIMPO</name>
<keyword evidence="3" id="KW-1185">Reference proteome</keyword>
<evidence type="ECO:0000313" key="4">
    <source>
        <dbReference type="RefSeq" id="XP_013790100.1"/>
    </source>
</evidence>
<dbReference type="Gene3D" id="3.20.20.370">
    <property type="entry name" value="Glycoside hydrolase/deacetylase"/>
    <property type="match status" value="1"/>
</dbReference>
<dbReference type="InterPro" id="IPR052740">
    <property type="entry name" value="CE4"/>
</dbReference>
<dbReference type="InterPro" id="IPR002509">
    <property type="entry name" value="NODB_dom"/>
</dbReference>
<protein>
    <submittedName>
        <fullName evidence="4">Uncharacterized protein LOC106473957</fullName>
    </submittedName>
</protein>
<evidence type="ECO:0000313" key="3">
    <source>
        <dbReference type="Proteomes" id="UP000694941"/>
    </source>
</evidence>
<dbReference type="Proteomes" id="UP000694941">
    <property type="component" value="Unplaced"/>
</dbReference>
<dbReference type="RefSeq" id="XP_013790100.1">
    <property type="nucleotide sequence ID" value="XM_013934646.2"/>
</dbReference>
<keyword evidence="1" id="KW-0732">Signal</keyword>
<feature type="signal peptide" evidence="1">
    <location>
        <begin position="1"/>
        <end position="16"/>
    </location>
</feature>
<dbReference type="PANTHER" id="PTHR45985">
    <property type="match status" value="1"/>
</dbReference>